<dbReference type="Pfam" id="PF00583">
    <property type="entry name" value="Acetyltransf_1"/>
    <property type="match status" value="1"/>
</dbReference>
<organism evidence="2 3">
    <name type="scientific">Fulvimarina endophytica</name>
    <dbReference type="NCBI Taxonomy" id="2293836"/>
    <lineage>
        <taxon>Bacteria</taxon>
        <taxon>Pseudomonadati</taxon>
        <taxon>Pseudomonadota</taxon>
        <taxon>Alphaproteobacteria</taxon>
        <taxon>Hyphomicrobiales</taxon>
        <taxon>Aurantimonadaceae</taxon>
        <taxon>Fulvimarina</taxon>
    </lineage>
</organism>
<evidence type="ECO:0000313" key="2">
    <source>
        <dbReference type="EMBL" id="RFC64358.1"/>
    </source>
</evidence>
<feature type="domain" description="N-acetyltransferase" evidence="1">
    <location>
        <begin position="47"/>
        <end position="198"/>
    </location>
</feature>
<dbReference type="Proteomes" id="UP000264310">
    <property type="component" value="Unassembled WGS sequence"/>
</dbReference>
<keyword evidence="3" id="KW-1185">Reference proteome</keyword>
<dbReference type="CDD" id="cd04301">
    <property type="entry name" value="NAT_SF"/>
    <property type="match status" value="1"/>
</dbReference>
<dbReference type="GO" id="GO:0016747">
    <property type="term" value="F:acyltransferase activity, transferring groups other than amino-acyl groups"/>
    <property type="evidence" value="ECO:0007669"/>
    <property type="project" value="InterPro"/>
</dbReference>
<dbReference type="EMBL" id="QURL01000003">
    <property type="protein sequence ID" value="RFC64358.1"/>
    <property type="molecule type" value="Genomic_DNA"/>
</dbReference>
<gene>
    <name evidence="2" type="ORF">DYI37_08545</name>
</gene>
<comment type="caution">
    <text evidence="2">The sequence shown here is derived from an EMBL/GenBank/DDBJ whole genome shotgun (WGS) entry which is preliminary data.</text>
</comment>
<sequence>MGLGRRYAGRDGFVRPVELLTTRVTSLEMSAEAHRARVRVAARRDDLRVDEVPRLPLERYRELYVAVGAAHHWTSRLLPDRALADEIHNPRTRIYLASLGHETAGWFEIEVKRMARSARIVHFAILPGFRGRGLAGPVFEEAIAAGFAEGPERVTIETNTLDHPAALGLYRKHGFVPYATREVRTPSFQSYEMRQAASAGAISSNSTG</sequence>
<evidence type="ECO:0000259" key="1">
    <source>
        <dbReference type="PROSITE" id="PS51186"/>
    </source>
</evidence>
<protein>
    <submittedName>
        <fullName evidence="2">GNAT family N-acetyltransferase</fullName>
    </submittedName>
</protein>
<dbReference type="Gene3D" id="3.40.630.30">
    <property type="match status" value="1"/>
</dbReference>
<reference evidence="2 3" key="1">
    <citation type="submission" date="2018-08" db="EMBL/GenBank/DDBJ databases">
        <title>Fulvimarina sp. 85, whole genome shotgun sequence.</title>
        <authorList>
            <person name="Tuo L."/>
        </authorList>
    </citation>
    <scope>NUCLEOTIDE SEQUENCE [LARGE SCALE GENOMIC DNA]</scope>
    <source>
        <strain evidence="2 3">85</strain>
    </source>
</reference>
<dbReference type="SUPFAM" id="SSF55729">
    <property type="entry name" value="Acyl-CoA N-acyltransferases (Nat)"/>
    <property type="match status" value="1"/>
</dbReference>
<dbReference type="AlphaFoldDB" id="A0A371X549"/>
<name>A0A371X549_9HYPH</name>
<accession>A0A371X549</accession>
<dbReference type="PROSITE" id="PS51186">
    <property type="entry name" value="GNAT"/>
    <property type="match status" value="1"/>
</dbReference>
<keyword evidence="2" id="KW-0808">Transferase</keyword>
<dbReference type="InterPro" id="IPR000182">
    <property type="entry name" value="GNAT_dom"/>
</dbReference>
<proteinExistence type="predicted"/>
<dbReference type="OrthoDB" id="275336at2"/>
<evidence type="ECO:0000313" key="3">
    <source>
        <dbReference type="Proteomes" id="UP000264310"/>
    </source>
</evidence>
<dbReference type="InterPro" id="IPR016181">
    <property type="entry name" value="Acyl_CoA_acyltransferase"/>
</dbReference>